<accession>A0A9P5LCG0</accession>
<evidence type="ECO:0000313" key="2">
    <source>
        <dbReference type="EMBL" id="KAF7556332.1"/>
    </source>
</evidence>
<name>A0A9P5LCG0_9HYPO</name>
<feature type="compositionally biased region" description="Polar residues" evidence="1">
    <location>
        <begin position="1"/>
        <end position="25"/>
    </location>
</feature>
<organism evidence="2 3">
    <name type="scientific">Cylindrodendrum hubeiense</name>
    <dbReference type="NCBI Taxonomy" id="595255"/>
    <lineage>
        <taxon>Eukaryota</taxon>
        <taxon>Fungi</taxon>
        <taxon>Dikarya</taxon>
        <taxon>Ascomycota</taxon>
        <taxon>Pezizomycotina</taxon>
        <taxon>Sordariomycetes</taxon>
        <taxon>Hypocreomycetidae</taxon>
        <taxon>Hypocreales</taxon>
        <taxon>Nectriaceae</taxon>
        <taxon>Cylindrodendrum</taxon>
    </lineage>
</organism>
<dbReference type="OrthoDB" id="5325862at2759"/>
<evidence type="ECO:0000256" key="1">
    <source>
        <dbReference type="SAM" id="MobiDB-lite"/>
    </source>
</evidence>
<evidence type="ECO:0000313" key="3">
    <source>
        <dbReference type="Proteomes" id="UP000722485"/>
    </source>
</evidence>
<dbReference type="Proteomes" id="UP000722485">
    <property type="component" value="Unassembled WGS sequence"/>
</dbReference>
<protein>
    <submittedName>
        <fullName evidence="2">Uncharacterized protein</fullName>
    </submittedName>
</protein>
<feature type="region of interest" description="Disordered" evidence="1">
    <location>
        <begin position="1"/>
        <end position="34"/>
    </location>
</feature>
<dbReference type="EMBL" id="JAANBB010000013">
    <property type="protein sequence ID" value="KAF7556332.1"/>
    <property type="molecule type" value="Genomic_DNA"/>
</dbReference>
<sequence length="296" mass="32744">MSSSSEKPQSRLVKTSSTPSINSEFDSPPAYDDAAPAYEAAAGSYPASGSTSTNTFTATSQFQVQAIGYDLDQALTGMTLENIPVYNVGTGEIDYTSIRLKRNSNSCALVRGCNPNGTPLIATVYRWGPLRHPRMRILPPNTSISVEEAINTDQDKVECELVEVRNRSIISRTQRMETSFGTFEWRYGSRTERRDAYDAASLMIMERTDPVSSAGGKSDKKPVRVAQLVRNDEFRTPGTIKYMGGNGGRLMMNLDMWLDEKKASAKDVEAFVVASCICMLKREADRFRDNQISIVV</sequence>
<keyword evidence="3" id="KW-1185">Reference proteome</keyword>
<proteinExistence type="predicted"/>
<dbReference type="AlphaFoldDB" id="A0A9P5LCG0"/>
<reference evidence="2" key="1">
    <citation type="submission" date="2020-03" db="EMBL/GenBank/DDBJ databases">
        <title>Draft Genome Sequence of Cylindrodendrum hubeiense.</title>
        <authorList>
            <person name="Buettner E."/>
            <person name="Kellner H."/>
        </authorList>
    </citation>
    <scope>NUCLEOTIDE SEQUENCE</scope>
    <source>
        <strain evidence="2">IHI 201604</strain>
    </source>
</reference>
<gene>
    <name evidence="2" type="ORF">G7Z17_g1497</name>
</gene>
<comment type="caution">
    <text evidence="2">The sequence shown here is derived from an EMBL/GenBank/DDBJ whole genome shotgun (WGS) entry which is preliminary data.</text>
</comment>